<sequence>MILPSRDLADPRISRTATTSGRQIAGTAGCHLSVRILEFRVAIELDLRAWQLRTTTGYICDAKNKRGNVT</sequence>
<dbReference type="EMBL" id="JACVVK020000004">
    <property type="protein sequence ID" value="KAK7507611.1"/>
    <property type="molecule type" value="Genomic_DNA"/>
</dbReference>
<keyword evidence="2" id="KW-1185">Reference proteome</keyword>
<gene>
    <name evidence="1" type="ORF">BaRGS_00001546</name>
</gene>
<accession>A0ABD0M842</accession>
<evidence type="ECO:0000313" key="2">
    <source>
        <dbReference type="Proteomes" id="UP001519460"/>
    </source>
</evidence>
<comment type="caution">
    <text evidence="1">The sequence shown here is derived from an EMBL/GenBank/DDBJ whole genome shotgun (WGS) entry which is preliminary data.</text>
</comment>
<protein>
    <submittedName>
        <fullName evidence="1">Uncharacterized protein</fullName>
    </submittedName>
</protein>
<evidence type="ECO:0000313" key="1">
    <source>
        <dbReference type="EMBL" id="KAK7507611.1"/>
    </source>
</evidence>
<dbReference type="Proteomes" id="UP001519460">
    <property type="component" value="Unassembled WGS sequence"/>
</dbReference>
<organism evidence="1 2">
    <name type="scientific">Batillaria attramentaria</name>
    <dbReference type="NCBI Taxonomy" id="370345"/>
    <lineage>
        <taxon>Eukaryota</taxon>
        <taxon>Metazoa</taxon>
        <taxon>Spiralia</taxon>
        <taxon>Lophotrochozoa</taxon>
        <taxon>Mollusca</taxon>
        <taxon>Gastropoda</taxon>
        <taxon>Caenogastropoda</taxon>
        <taxon>Sorbeoconcha</taxon>
        <taxon>Cerithioidea</taxon>
        <taxon>Batillariidae</taxon>
        <taxon>Batillaria</taxon>
    </lineage>
</organism>
<proteinExistence type="predicted"/>
<name>A0ABD0M842_9CAEN</name>
<dbReference type="AlphaFoldDB" id="A0ABD0M842"/>
<reference evidence="1 2" key="1">
    <citation type="journal article" date="2023" name="Sci. Data">
        <title>Genome assembly of the Korean intertidal mud-creeper Batillaria attramentaria.</title>
        <authorList>
            <person name="Patra A.K."/>
            <person name="Ho P.T."/>
            <person name="Jun S."/>
            <person name="Lee S.J."/>
            <person name="Kim Y."/>
            <person name="Won Y.J."/>
        </authorList>
    </citation>
    <scope>NUCLEOTIDE SEQUENCE [LARGE SCALE GENOMIC DNA]</scope>
    <source>
        <strain evidence="1">Wonlab-2016</strain>
    </source>
</reference>